<dbReference type="Gene3D" id="3.30.1490.300">
    <property type="match status" value="1"/>
</dbReference>
<dbReference type="AlphaFoldDB" id="E6QTW5"/>
<proteinExistence type="predicted"/>
<dbReference type="Gene3D" id="3.30.420.40">
    <property type="match status" value="2"/>
</dbReference>
<organism evidence="1">
    <name type="scientific">mine drainage metagenome</name>
    <dbReference type="NCBI Taxonomy" id="410659"/>
    <lineage>
        <taxon>unclassified sequences</taxon>
        <taxon>metagenomes</taxon>
        <taxon>ecological metagenomes</taxon>
    </lineage>
</organism>
<dbReference type="SUPFAM" id="SSF53067">
    <property type="entry name" value="Actin-like ATPase domain"/>
    <property type="match status" value="1"/>
</dbReference>
<evidence type="ECO:0008006" key="2">
    <source>
        <dbReference type="Google" id="ProtNLM"/>
    </source>
</evidence>
<comment type="caution">
    <text evidence="1">The sequence shown here is derived from an EMBL/GenBank/DDBJ whole genome shotgun (WGS) entry which is preliminary data.</text>
</comment>
<dbReference type="EMBL" id="CABR01000101">
    <property type="protein sequence ID" value="CBI10687.1"/>
    <property type="molecule type" value="Genomic_DNA"/>
</dbReference>
<gene>
    <name evidence="1" type="ORF">CARN7_1482</name>
</gene>
<evidence type="ECO:0000313" key="1">
    <source>
        <dbReference type="EMBL" id="CBI10687.1"/>
    </source>
</evidence>
<name>E6QTW5_9ZZZZ</name>
<dbReference type="InterPro" id="IPR043129">
    <property type="entry name" value="ATPase_NBD"/>
</dbReference>
<sequence>MLELKTDGICILHLTAGNPPHVQFAMFYPLAQDDIPTVLTRINKELQLNRYGCGHLLSQNDYQISLVETPNVPREELKTAVRWLLKDMLDYHVDDATIDVLDIPIDKNTNTRKAMMYVISARDQLIAQRQAWFDSAKIPVTVIDIPELAQRNIANLIAPAGRGIALLSLQPSGCLLTISHNDELYLSRWLDIHLTQLDTLPSEQKQLVFDKLSLELQRTFDHIDRQYNFISLAKLVVTPLVAGGSELMTYLSTNLYIPSESLDLATLFDFSLTPELLEPAQQIRFQMCLGAALRDEGKTP</sequence>
<protein>
    <recommendedName>
        <fullName evidence="2">Competence protein A</fullName>
    </recommendedName>
</protein>
<accession>E6QTW5</accession>
<reference evidence="1" key="1">
    <citation type="submission" date="2009-10" db="EMBL/GenBank/DDBJ databases">
        <title>Diversity of trophic interactions inside an arsenic-rich microbial ecosystem.</title>
        <authorList>
            <person name="Bertin P.N."/>
            <person name="Heinrich-Salmeron A."/>
            <person name="Pelletier E."/>
            <person name="Goulhen-Chollet F."/>
            <person name="Arsene-Ploetze F."/>
            <person name="Gallien S."/>
            <person name="Calteau A."/>
            <person name="Vallenet D."/>
            <person name="Casiot C."/>
            <person name="Chane-Woon-Ming B."/>
            <person name="Giloteaux L."/>
            <person name="Barakat M."/>
            <person name="Bonnefoy V."/>
            <person name="Bruneel O."/>
            <person name="Chandler M."/>
            <person name="Cleiss J."/>
            <person name="Duran R."/>
            <person name="Elbaz-Poulichet F."/>
            <person name="Fonknechten N."/>
            <person name="Lauga B."/>
            <person name="Mornico D."/>
            <person name="Ortet P."/>
            <person name="Schaeffer C."/>
            <person name="Siguier P."/>
            <person name="Alexander Thil Smith A."/>
            <person name="Van Dorsselaer A."/>
            <person name="Weissenbach J."/>
            <person name="Medigue C."/>
            <person name="Le Paslier D."/>
        </authorList>
    </citation>
    <scope>NUCLEOTIDE SEQUENCE</scope>
</reference>